<keyword evidence="8 9" id="KW-0472">Membrane</keyword>
<keyword evidence="7 9" id="KW-1133">Transmembrane helix</keyword>
<dbReference type="Pfam" id="PF00528">
    <property type="entry name" value="BPD_transp_1"/>
    <property type="match status" value="1"/>
</dbReference>
<evidence type="ECO:0000256" key="1">
    <source>
        <dbReference type="ARBA" id="ARBA00004651"/>
    </source>
</evidence>
<dbReference type="NCBIfam" id="TIGR00974">
    <property type="entry name" value="3a0107s02c"/>
    <property type="match status" value="1"/>
</dbReference>
<name>A0A4Y8RD44_9HYPH</name>
<evidence type="ECO:0000256" key="5">
    <source>
        <dbReference type="ARBA" id="ARBA00022475"/>
    </source>
</evidence>
<feature type="transmembrane region" description="Helical" evidence="9">
    <location>
        <begin position="413"/>
        <end position="432"/>
    </location>
</feature>
<dbReference type="InterPro" id="IPR024573">
    <property type="entry name" value="DUF3333"/>
</dbReference>
<keyword evidence="12" id="KW-1185">Reference proteome</keyword>
<comment type="similarity">
    <text evidence="2 9">Belongs to the binding-protein-dependent transport system permease family. CysTW subfamily.</text>
</comment>
<dbReference type="AlphaFoldDB" id="A0A4Y8RD44"/>
<keyword evidence="5 9" id="KW-1003">Cell membrane</keyword>
<dbReference type="PROSITE" id="PS50928">
    <property type="entry name" value="ABC_TM1"/>
    <property type="match status" value="1"/>
</dbReference>
<comment type="caution">
    <text evidence="11">The sequence shown here is derived from an EMBL/GenBank/DDBJ whole genome shotgun (WGS) entry which is preliminary data.</text>
</comment>
<dbReference type="InterPro" id="IPR000515">
    <property type="entry name" value="MetI-like"/>
</dbReference>
<evidence type="ECO:0000313" key="12">
    <source>
        <dbReference type="Proteomes" id="UP000298179"/>
    </source>
</evidence>
<dbReference type="PANTHER" id="PTHR43470">
    <property type="entry name" value="PHOSPHATE TRANSPORT SYSTEM PERMEASE PROTEIN PSTA-RELATED"/>
    <property type="match status" value="1"/>
</dbReference>
<gene>
    <name evidence="11" type="primary">pstA</name>
    <name evidence="11" type="ORF">E3C22_20555</name>
</gene>
<dbReference type="InterPro" id="IPR005672">
    <property type="entry name" value="Phosphate_PstA"/>
</dbReference>
<comment type="subcellular location">
    <subcellularLocation>
        <location evidence="9">Cell inner membrane</location>
        <topology evidence="9">Multi-pass membrane protein</topology>
    </subcellularLocation>
    <subcellularLocation>
        <location evidence="1">Cell membrane</location>
        <topology evidence="1">Multi-pass membrane protein</topology>
    </subcellularLocation>
</comment>
<dbReference type="GO" id="GO:0035435">
    <property type="term" value="P:phosphate ion transmembrane transport"/>
    <property type="evidence" value="ECO:0007669"/>
    <property type="project" value="InterPro"/>
</dbReference>
<reference evidence="11 12" key="1">
    <citation type="submission" date="2019-03" db="EMBL/GenBank/DDBJ databases">
        <title>Jiella endophytica sp. nov., a novel endophytic bacterium isolated from root of Ficus microcarpa Linn. f.</title>
        <authorList>
            <person name="Tuo L."/>
        </authorList>
    </citation>
    <scope>NUCLEOTIDE SEQUENCE [LARGE SCALE GENOMIC DNA]</scope>
    <source>
        <strain evidence="11 12">CBS5Q-3</strain>
    </source>
</reference>
<accession>A0A4Y8RD44</accession>
<evidence type="ECO:0000256" key="6">
    <source>
        <dbReference type="ARBA" id="ARBA00022692"/>
    </source>
</evidence>
<evidence type="ECO:0000256" key="7">
    <source>
        <dbReference type="ARBA" id="ARBA00022989"/>
    </source>
</evidence>
<dbReference type="OrthoDB" id="9807065at2"/>
<feature type="transmembrane region" description="Helical" evidence="9">
    <location>
        <begin position="338"/>
        <end position="360"/>
    </location>
</feature>
<feature type="domain" description="ABC transmembrane type-1" evidence="10">
    <location>
        <begin position="222"/>
        <end position="428"/>
    </location>
</feature>
<feature type="transmembrane region" description="Helical" evidence="9">
    <location>
        <begin position="267"/>
        <end position="289"/>
    </location>
</feature>
<organism evidence="11 12">
    <name type="scientific">Jiella endophytica</name>
    <dbReference type="NCBI Taxonomy" id="2558362"/>
    <lineage>
        <taxon>Bacteria</taxon>
        <taxon>Pseudomonadati</taxon>
        <taxon>Pseudomonadota</taxon>
        <taxon>Alphaproteobacteria</taxon>
        <taxon>Hyphomicrobiales</taxon>
        <taxon>Aurantimonadaceae</taxon>
        <taxon>Jiella</taxon>
    </lineage>
</organism>
<keyword evidence="4" id="KW-0813">Transport</keyword>
<dbReference type="GO" id="GO:0005886">
    <property type="term" value="C:plasma membrane"/>
    <property type="evidence" value="ECO:0007669"/>
    <property type="project" value="UniProtKB-SubCell"/>
</dbReference>
<proteinExistence type="inferred from homology"/>
<dbReference type="GO" id="GO:0005315">
    <property type="term" value="F:phosphate transmembrane transporter activity"/>
    <property type="evidence" value="ECO:0007669"/>
    <property type="project" value="InterPro"/>
</dbReference>
<dbReference type="Proteomes" id="UP000298179">
    <property type="component" value="Unassembled WGS sequence"/>
</dbReference>
<protein>
    <recommendedName>
        <fullName evidence="3 9">Phosphate transport system permease protein PstA</fullName>
    </recommendedName>
</protein>
<evidence type="ECO:0000256" key="4">
    <source>
        <dbReference type="ARBA" id="ARBA00022448"/>
    </source>
</evidence>
<feature type="transmembrane region" description="Helical" evidence="9">
    <location>
        <begin position="226"/>
        <end position="247"/>
    </location>
</feature>
<feature type="transmembrane region" description="Helical" evidence="9">
    <location>
        <begin position="36"/>
        <end position="57"/>
    </location>
</feature>
<feature type="transmembrane region" description="Helical" evidence="9">
    <location>
        <begin position="295"/>
        <end position="317"/>
    </location>
</feature>
<evidence type="ECO:0000256" key="3">
    <source>
        <dbReference type="ARBA" id="ARBA00016864"/>
    </source>
</evidence>
<dbReference type="CDD" id="cd06261">
    <property type="entry name" value="TM_PBP2"/>
    <property type="match status" value="1"/>
</dbReference>
<evidence type="ECO:0000256" key="2">
    <source>
        <dbReference type="ARBA" id="ARBA00007069"/>
    </source>
</evidence>
<dbReference type="Pfam" id="PF11812">
    <property type="entry name" value="DUF3333"/>
    <property type="match status" value="1"/>
</dbReference>
<dbReference type="EMBL" id="SOZD01000007">
    <property type="protein sequence ID" value="TFF19160.1"/>
    <property type="molecule type" value="Genomic_DNA"/>
</dbReference>
<keyword evidence="6 9" id="KW-0812">Transmembrane</keyword>
<dbReference type="InterPro" id="IPR035906">
    <property type="entry name" value="MetI-like_sf"/>
</dbReference>
<evidence type="ECO:0000259" key="10">
    <source>
        <dbReference type="PROSITE" id="PS50928"/>
    </source>
</evidence>
<dbReference type="RefSeq" id="WP_134763757.1">
    <property type="nucleotide sequence ID" value="NZ_SOZD01000007.1"/>
</dbReference>
<dbReference type="Gene3D" id="1.10.3720.10">
    <property type="entry name" value="MetI-like"/>
    <property type="match status" value="1"/>
</dbReference>
<evidence type="ECO:0000256" key="9">
    <source>
        <dbReference type="RuleBase" id="RU363043"/>
    </source>
</evidence>
<dbReference type="SUPFAM" id="SSF161098">
    <property type="entry name" value="MetI-like"/>
    <property type="match status" value="1"/>
</dbReference>
<evidence type="ECO:0000256" key="8">
    <source>
        <dbReference type="ARBA" id="ARBA00023136"/>
    </source>
</evidence>
<sequence length="440" mass="47627">MSDATANGIAATAAERKPRRDIGIGRRYAAERRFKAYGIIAIAIGLAFLVMLLTSIISKGYTAFWQTEIKVPITFTEKVLGTPEQAVKSQTKLLMANYPQLARDGLVQLLGISADDKKAVSAANGLISSGTRVTLRDMVMNDLSIIGTTEDVWLYASSELDSAMKGQYDLSVPENRRPISDLQLEYIDKLKSQGAIEERFNWGLFTFGASSRAETAGLGVAIIGSFYMMLIVLALALPIGVAASIYLEEFAPKNKFTDLIEVNINNLAAVPSIVFGLLGLAVFINWFGLPRSAPLVGGLVLTLMTLPTIIIATRAALRAVPPSIRWAALGLGASRTQTIFHHVLPLAAPGILTGTIIGLAQALGETAPLLLIGMVAFVADYPATPMEPATALPVQIYMWANEAERAFVERTSGAIIILLAFLAIMNLTAIFLRRRFERRW</sequence>
<evidence type="ECO:0000313" key="11">
    <source>
        <dbReference type="EMBL" id="TFF19160.1"/>
    </source>
</evidence>